<dbReference type="InterPro" id="IPR014729">
    <property type="entry name" value="Rossmann-like_a/b/a_fold"/>
</dbReference>
<dbReference type="PROSITE" id="PS51462">
    <property type="entry name" value="NUDIX"/>
    <property type="match status" value="1"/>
</dbReference>
<gene>
    <name evidence="4" type="ORF">M8A51_13790</name>
</gene>
<accession>A0ABT0YPD6</accession>
<proteinExistence type="predicted"/>
<evidence type="ECO:0000313" key="5">
    <source>
        <dbReference type="Proteomes" id="UP001165541"/>
    </source>
</evidence>
<dbReference type="Pfam" id="PF01467">
    <property type="entry name" value="CTP_transf_like"/>
    <property type="match status" value="1"/>
</dbReference>
<feature type="domain" description="Nudix hydrolase" evidence="3">
    <location>
        <begin position="213"/>
        <end position="352"/>
    </location>
</feature>
<comment type="caution">
    <text evidence="4">The sequence shown here is derived from an EMBL/GenBank/DDBJ whole genome shotgun (WGS) entry which is preliminary data.</text>
</comment>
<dbReference type="InterPro" id="IPR004821">
    <property type="entry name" value="Cyt_trans-like"/>
</dbReference>
<dbReference type="InterPro" id="IPR015797">
    <property type="entry name" value="NUDIX_hydrolase-like_dom_sf"/>
</dbReference>
<keyword evidence="5" id="KW-1185">Reference proteome</keyword>
<dbReference type="PANTHER" id="PTHR21342:SF0">
    <property type="entry name" value="BIFUNCTIONAL NMN ADENYLYLTRANSFERASE_NUDIX HYDROLASE"/>
    <property type="match status" value="1"/>
</dbReference>
<protein>
    <submittedName>
        <fullName evidence="4">Bifunctional nicotinamide-nucleotide adenylyltransferase/Nudix hydroxylase</fullName>
    </submittedName>
</protein>
<name>A0ABT0YPD6_9BURK</name>
<evidence type="ECO:0000259" key="3">
    <source>
        <dbReference type="PROSITE" id="PS51462"/>
    </source>
</evidence>
<dbReference type="CDD" id="cd18873">
    <property type="entry name" value="NUDIX_NadM_like"/>
    <property type="match status" value="1"/>
</dbReference>
<evidence type="ECO:0000256" key="2">
    <source>
        <dbReference type="ARBA" id="ARBA00022695"/>
    </source>
</evidence>
<dbReference type="Proteomes" id="UP001165541">
    <property type="component" value="Unassembled WGS sequence"/>
</dbReference>
<dbReference type="PANTHER" id="PTHR21342">
    <property type="entry name" value="PHOSPHOPANTETHEINE ADENYLYLTRANSFERASE"/>
    <property type="match status" value="1"/>
</dbReference>
<dbReference type="Gene3D" id="3.90.79.10">
    <property type="entry name" value="Nucleoside Triphosphate Pyrophosphohydrolase"/>
    <property type="match status" value="1"/>
</dbReference>
<reference evidence="4" key="1">
    <citation type="submission" date="2022-05" db="EMBL/GenBank/DDBJ databases">
        <title>Schlegelella sp. nov., isolated from mangrove soil.</title>
        <authorList>
            <person name="Liu Y."/>
            <person name="Ge X."/>
            <person name="Liu W."/>
        </authorList>
    </citation>
    <scope>NUCLEOTIDE SEQUENCE</scope>
    <source>
        <strain evidence="4">S2-27</strain>
    </source>
</reference>
<keyword evidence="2 4" id="KW-0548">Nucleotidyltransferase</keyword>
<dbReference type="InterPro" id="IPR000086">
    <property type="entry name" value="NUDIX_hydrolase_dom"/>
</dbReference>
<organism evidence="4 5">
    <name type="scientific">Caldimonas mangrovi</name>
    <dbReference type="NCBI Taxonomy" id="2944811"/>
    <lineage>
        <taxon>Bacteria</taxon>
        <taxon>Pseudomonadati</taxon>
        <taxon>Pseudomonadota</taxon>
        <taxon>Betaproteobacteria</taxon>
        <taxon>Burkholderiales</taxon>
        <taxon>Sphaerotilaceae</taxon>
        <taxon>Caldimonas</taxon>
    </lineage>
</organism>
<dbReference type="GO" id="GO:0016779">
    <property type="term" value="F:nucleotidyltransferase activity"/>
    <property type="evidence" value="ECO:0007669"/>
    <property type="project" value="UniProtKB-KW"/>
</dbReference>
<evidence type="ECO:0000256" key="1">
    <source>
        <dbReference type="ARBA" id="ARBA00022679"/>
    </source>
</evidence>
<dbReference type="SUPFAM" id="SSF55811">
    <property type="entry name" value="Nudix"/>
    <property type="match status" value="1"/>
</dbReference>
<dbReference type="EMBL" id="JAMKFE010000007">
    <property type="protein sequence ID" value="MCM5680600.1"/>
    <property type="molecule type" value="Genomic_DNA"/>
</dbReference>
<dbReference type="RefSeq" id="WP_251779052.1">
    <property type="nucleotide sequence ID" value="NZ_JAMKFE010000007.1"/>
</dbReference>
<keyword evidence="1" id="KW-0808">Transferase</keyword>
<dbReference type="Pfam" id="PF00293">
    <property type="entry name" value="NUDIX"/>
    <property type="match status" value="1"/>
</dbReference>
<dbReference type="Gene3D" id="3.40.50.620">
    <property type="entry name" value="HUPs"/>
    <property type="match status" value="1"/>
</dbReference>
<dbReference type="NCBIfam" id="TIGR00125">
    <property type="entry name" value="cyt_tran_rel"/>
    <property type="match status" value="1"/>
</dbReference>
<evidence type="ECO:0000313" key="4">
    <source>
        <dbReference type="EMBL" id="MCM5680600.1"/>
    </source>
</evidence>
<dbReference type="SUPFAM" id="SSF52374">
    <property type="entry name" value="Nucleotidylyl transferase"/>
    <property type="match status" value="1"/>
</dbReference>
<sequence>MPHSEPLPQRADVAVYIGRFQPFHRGHLALLRQALALAPRCVVVLGSAHQARTPKNPFTWQERAEMVRLALSEDERSRVRFLPVRDYYDETRWVTAVRDGVSRLLAGEGMPSHAHVTLVGHFKDATSEYLHGFPGWRLTPVERVAAVDATAVRDAWFGAGADDREAALAALVEHLPPSTTAFLRAWSALPHHEELAEEWRLLRHYKQSWSAAPYPPVFVTVDSVVACSGRVLLVRRGQAPGKGLLAVPGGFIEQRETAYQSALRELQEETGLALLDTTMRQCLKATAVFDHPDRSQRGRTITHAHYFELGERELPEVQGGDDAAQALWVPVDELTAFEDQFLDDHFHMLDHFLGLTEEPHT</sequence>